<dbReference type="OrthoDB" id="2311693at2759"/>
<dbReference type="GO" id="GO:0008270">
    <property type="term" value="F:zinc ion binding"/>
    <property type="evidence" value="ECO:0007669"/>
    <property type="project" value="UniProtKB-KW"/>
</dbReference>
<reference evidence="4 5" key="1">
    <citation type="journal article" date="2018" name="IMA Fungus">
        <title>IMA Genome-F 9: Draft genome sequence of Annulohypoxylon stygium, Aspergillus mulundensis, Berkeleyomyces basicola (syn. Thielaviopsis basicola), Ceratocystis smalleyi, two Cercospora beticola strains, Coleophoma cylindrospora, Fusarium fracticaudum, Phialophora cf. hyalina, and Morchella septimelata.</title>
        <authorList>
            <person name="Wingfield B.D."/>
            <person name="Bills G.F."/>
            <person name="Dong Y."/>
            <person name="Huang W."/>
            <person name="Nel W.J."/>
            <person name="Swalarsk-Parry B.S."/>
            <person name="Vaghefi N."/>
            <person name="Wilken P.M."/>
            <person name="An Z."/>
            <person name="de Beer Z.W."/>
            <person name="De Vos L."/>
            <person name="Chen L."/>
            <person name="Duong T.A."/>
            <person name="Gao Y."/>
            <person name="Hammerbacher A."/>
            <person name="Kikkert J.R."/>
            <person name="Li Y."/>
            <person name="Li H."/>
            <person name="Li K."/>
            <person name="Li Q."/>
            <person name="Liu X."/>
            <person name="Ma X."/>
            <person name="Naidoo K."/>
            <person name="Pethybridge S.J."/>
            <person name="Sun J."/>
            <person name="Steenkamp E.T."/>
            <person name="van der Nest M.A."/>
            <person name="van Wyk S."/>
            <person name="Wingfield M.J."/>
            <person name="Xiong C."/>
            <person name="Yue Q."/>
            <person name="Zhang X."/>
        </authorList>
    </citation>
    <scope>NUCLEOTIDE SEQUENCE [LARGE SCALE GENOMIC DNA]</scope>
    <source>
        <strain evidence="4 5">BP6252</strain>
    </source>
</reference>
<accession>A0A3D8QSQ0</accession>
<evidence type="ECO:0000313" key="5">
    <source>
        <dbReference type="Proteomes" id="UP000256645"/>
    </source>
</evidence>
<gene>
    <name evidence="4" type="ORF">BP6252_10507</name>
</gene>
<feature type="compositionally biased region" description="Basic and acidic residues" evidence="2">
    <location>
        <begin position="78"/>
        <end position="90"/>
    </location>
</feature>
<dbReference type="PROSITE" id="PS50157">
    <property type="entry name" value="ZINC_FINGER_C2H2_2"/>
    <property type="match status" value="1"/>
</dbReference>
<feature type="compositionally biased region" description="Basic and acidic residues" evidence="2">
    <location>
        <begin position="171"/>
        <end position="180"/>
    </location>
</feature>
<dbReference type="Proteomes" id="UP000256645">
    <property type="component" value="Unassembled WGS sequence"/>
</dbReference>
<evidence type="ECO:0000259" key="3">
    <source>
        <dbReference type="PROSITE" id="PS50157"/>
    </source>
</evidence>
<evidence type="ECO:0000256" key="1">
    <source>
        <dbReference type="PROSITE-ProRule" id="PRU00042"/>
    </source>
</evidence>
<feature type="region of interest" description="Disordered" evidence="2">
    <location>
        <begin position="42"/>
        <end position="200"/>
    </location>
</feature>
<dbReference type="InterPro" id="IPR013087">
    <property type="entry name" value="Znf_C2H2_type"/>
</dbReference>
<proteinExistence type="predicted"/>
<keyword evidence="1" id="KW-0479">Metal-binding</keyword>
<protein>
    <recommendedName>
        <fullName evidence="3">C2H2-type domain-containing protein</fullName>
    </recommendedName>
</protein>
<sequence length="554" mass="63317">MDPKASDDAKTFVCPECSRPYSKKYNLKVHVLNKHPDSAASILQTAAAQKKKEASSGDKNGNNPKEANNPLDPLQETSSHERPYQQDTDKVTSGPSKRKRDEDSKKTQVATHKRPRVIFRTGKPDLGFGDSRPRPEGSEEAEVQSPRGYQGPRSLLPPFGSEFKSGNGKRPFSDMNKDDDLQNGSKRARVDETRPENHSQNWVRRRPIVTFSGPGNHGQQSKPAPLSGFLLGEEPLRQRKRSRLSSPEPVPAIRTETGEWHTCQAKHVDMRSLHTEHHDAHFPNEKIETEFKIMSNSIDINANLQKRDILKLKFEDQAFMKDEKSAHPTLVKAVREIFKVPHHMPIATKLSNPKIVFPDPLIFARGIQAYLLRDLIFGPQFFPENKAWRATLEHFFPREVAERVSKEHYVLQEQEPAFQKLLDTKAQEYAMEFDNVMVTILGANDESQADHQRMVRKALETNVKIVQRNHLNYTEIWANYDDRYDPEIHDYKWCDSEDDLPAAELEGRRIFMARHSGLKLVLPGEPDYIVFRANVQLQDLETPPPKHPATDVMA</sequence>
<dbReference type="AlphaFoldDB" id="A0A3D8QSQ0"/>
<organism evidence="4 5">
    <name type="scientific">Coleophoma cylindrospora</name>
    <dbReference type="NCBI Taxonomy" id="1849047"/>
    <lineage>
        <taxon>Eukaryota</taxon>
        <taxon>Fungi</taxon>
        <taxon>Dikarya</taxon>
        <taxon>Ascomycota</taxon>
        <taxon>Pezizomycotina</taxon>
        <taxon>Leotiomycetes</taxon>
        <taxon>Helotiales</taxon>
        <taxon>Dermateaceae</taxon>
        <taxon>Coleophoma</taxon>
    </lineage>
</organism>
<keyword evidence="5" id="KW-1185">Reference proteome</keyword>
<comment type="caution">
    <text evidence="4">The sequence shown here is derived from an EMBL/GenBank/DDBJ whole genome shotgun (WGS) entry which is preliminary data.</text>
</comment>
<dbReference type="Gene3D" id="3.30.160.60">
    <property type="entry name" value="Classic Zinc Finger"/>
    <property type="match status" value="1"/>
</dbReference>
<keyword evidence="1" id="KW-0862">Zinc</keyword>
<evidence type="ECO:0000256" key="2">
    <source>
        <dbReference type="SAM" id="MobiDB-lite"/>
    </source>
</evidence>
<feature type="domain" description="C2H2-type" evidence="3">
    <location>
        <begin position="12"/>
        <end position="40"/>
    </location>
</feature>
<evidence type="ECO:0000313" key="4">
    <source>
        <dbReference type="EMBL" id="RDW64856.1"/>
    </source>
</evidence>
<feature type="compositionally biased region" description="Basic and acidic residues" evidence="2">
    <location>
        <begin position="188"/>
        <end position="197"/>
    </location>
</feature>
<dbReference type="PROSITE" id="PS00028">
    <property type="entry name" value="ZINC_FINGER_C2H2_1"/>
    <property type="match status" value="1"/>
</dbReference>
<keyword evidence="1" id="KW-0863">Zinc-finger</keyword>
<feature type="compositionally biased region" description="Polar residues" evidence="2">
    <location>
        <begin position="57"/>
        <end position="66"/>
    </location>
</feature>
<dbReference type="EMBL" id="PDLM01000012">
    <property type="protein sequence ID" value="RDW64856.1"/>
    <property type="molecule type" value="Genomic_DNA"/>
</dbReference>
<name>A0A3D8QSQ0_9HELO</name>